<reference evidence="4" key="1">
    <citation type="journal article" date="2016" name="Genome Biol. Evol.">
        <title>Conserved non-coding elements in the most distant genera of cephalochordates: the Goldilocks principle.</title>
        <authorList>
            <person name="Yue J.X."/>
            <person name="Kozmikova I."/>
            <person name="Ono H."/>
            <person name="Nossa C.W."/>
            <person name="Kozmik Z."/>
            <person name="Putnam N.H."/>
            <person name="Yu J.K."/>
            <person name="Holland L.Z."/>
        </authorList>
    </citation>
    <scope>NUCLEOTIDE SEQUENCE</scope>
</reference>
<dbReference type="PANTHER" id="PTHR46583">
    <property type="entry name" value="REGULATOR OF G-PROTEIN SIGNALING 22"/>
    <property type="match status" value="1"/>
</dbReference>
<feature type="compositionally biased region" description="Basic and acidic residues" evidence="1">
    <location>
        <begin position="462"/>
        <end position="472"/>
    </location>
</feature>
<feature type="compositionally biased region" description="Polar residues" evidence="1">
    <location>
        <begin position="220"/>
        <end position="233"/>
    </location>
</feature>
<reference evidence="4" key="3">
    <citation type="submission" date="2025-08" db="UniProtKB">
        <authorList>
            <consortium name="RefSeq"/>
        </authorList>
    </citation>
    <scope>IDENTIFICATION</scope>
</reference>
<feature type="compositionally biased region" description="Low complexity" evidence="1">
    <location>
        <begin position="718"/>
        <end position="733"/>
    </location>
</feature>
<dbReference type="GO" id="GO:0001965">
    <property type="term" value="F:G-protein alpha-subunit binding"/>
    <property type="evidence" value="ECO:0000318"/>
    <property type="project" value="GO_Central"/>
</dbReference>
<feature type="compositionally biased region" description="Polar residues" evidence="1">
    <location>
        <begin position="319"/>
        <end position="334"/>
    </location>
</feature>
<feature type="region of interest" description="Disordered" evidence="1">
    <location>
        <begin position="450"/>
        <end position="492"/>
    </location>
</feature>
<feature type="region of interest" description="Disordered" evidence="1">
    <location>
        <begin position="1342"/>
        <end position="1463"/>
    </location>
</feature>
<dbReference type="CDD" id="cd08725">
    <property type="entry name" value="RGS_RGS22_4"/>
    <property type="match status" value="1"/>
</dbReference>
<feature type="region of interest" description="Disordered" evidence="1">
    <location>
        <begin position="1261"/>
        <end position="1304"/>
    </location>
</feature>
<dbReference type="GO" id="GO:0005737">
    <property type="term" value="C:cytoplasm"/>
    <property type="evidence" value="ECO:0000318"/>
    <property type="project" value="GO_Central"/>
</dbReference>
<dbReference type="Proteomes" id="UP000001554">
    <property type="component" value="Chromosome 2"/>
</dbReference>
<dbReference type="OMA" id="LMRSWYL"/>
<dbReference type="SUPFAM" id="SSF48097">
    <property type="entry name" value="Regulator of G-protein signaling, RGS"/>
    <property type="match status" value="4"/>
</dbReference>
<dbReference type="InterPro" id="IPR048074">
    <property type="entry name" value="RGS22_RGS_fourth"/>
</dbReference>
<dbReference type="CDD" id="cd08726">
    <property type="entry name" value="RGS_RGS22_3"/>
    <property type="match status" value="1"/>
</dbReference>
<dbReference type="InterPro" id="IPR016137">
    <property type="entry name" value="RGS"/>
</dbReference>
<feature type="domain" description="RGS" evidence="2">
    <location>
        <begin position="952"/>
        <end position="1078"/>
    </location>
</feature>
<sequence length="1463" mass="168134">MPERKLTVEPPEIRHEDLEDYLATDDLFVDYFNKFLSLPTFPEPLRFNKDLGGFEVVSNAQKDVANQIKAVARSYKAPSQIYNATRMITDKPLYYQVFSDEPQTQDEIKTSFLVTCLNKEQGIQWIKQQRLPAFLQSDLYLEYRLAKLLQQTDNLESGVKLTIDTEYRPFSRKKSVVITQQLEDDAAVKLMKTMYVCMGEASTTQTKQWISKARQANQLQTTAATKSRMSSGIGSDPFGYQSRPNSGRPASAESLLGEDGLRVQDSAMWTGSARSHDRDSVQSEDWYSSKLFGVESPSRRPPTRSKTPLHENFVCMVTDDQSQRTGAVSRSTVYKESGFGDEEKEKDTEDNVEEEDEKYDSDADSGSSEKSDLSKSETSDSTDEDEEHPYLNVHNVEDFATVVVAIVMKQSVSEVTDVDIKEVPDFFDMSQLLKPGVSLHNLKIDPKGKVTARTDIEEEEEEKTKKVTIKDENDNDSESDIDSLFSEESEEPDPWFRKQKVFELQNCKGFEAMRKFLEGSNGDKYWSFWLDIDRGKLITDPNKHQSYLVKMRERYLQKSSPLALTQEMCQALGLGLARDWTMEQLADVQARVLEPLLLYWAPRFLLSQRRHTNMDQNYLYYRQKLNRPKSAEIDPQPRTITIIPLRPKTCIPRVKLGQRQKQVSRSADLALLKQQERNRKEGQQLLTAKLNLRKSPSPDRLKTKALSPKHKRRKSARSDISSISGSSWAGSEDSSPDEGPQNIRNIVARKFSLPSSNDSVFLGSSRMEQMLQALYHDRNAGFFFTQFCERSGNKLWSNSIHCWTDLQTYHTLFYADVLDPFVVKKKAQYIHSRFVVAASPEDIGCSQDIRNEVYKNIDPPFEELFDSAEEYILHVLVVPWQQMIEGDKHTYSKVELFEQKRHLETKSRQLLRLQKKGLLRELTITPEAEELEESQYDDTIWDKLPDQFKKWTFEGLVHNRLELEHFRKFLADNFASIDLQCWMDIEAFRRLSHLDNAKRDDKAKDIKSKYLNKKYFFGPNSPATKEQQNKVMEAGGGWGKILQDRPPTTLLLEAQKYVKERLEKKWLPMFLSTSDFQDRQRPKINMDDVAEDVMVHKQRKRQQVWKMLDSKLMSSTRDIIAFRRALMNPVTSQQFRKFVSVKGENLENDVLFWLEIQKYKDMVHAHVEDSFIQQKIAAIIHCFIDSSLPPSVQIDIPPDQADRILEHRRELGPYIFREAQLTVFRLLLHQWGAFCEFRQNMAEEKILTTLERQRKRARERERARQKAYEEEQAKREALKSGEGEDEDAGSDFGSQMDEETSQASLEKVTWSYGNYMAALEREEQMNKLPDMDNVSLSTLSDLSGLTSNTSMKTSRAESVSSEVTKETLETGKSTLLESPKKARPRKPSIVSIKDGGKVVQARTGKELVPAPPKDLPPPPQTVGEADGTNRPRGKKTVNGTGPHGEGREGKSGKNKLPALQKVR</sequence>
<feature type="compositionally biased region" description="Basic and acidic residues" evidence="1">
    <location>
        <begin position="367"/>
        <end position="378"/>
    </location>
</feature>
<protein>
    <submittedName>
        <fullName evidence="4">Regulator of G-protein signaling 22-like</fullName>
    </submittedName>
</protein>
<feature type="region of interest" description="Disordered" evidence="1">
    <location>
        <begin position="293"/>
        <end position="393"/>
    </location>
</feature>
<dbReference type="InterPro" id="IPR036305">
    <property type="entry name" value="RGS_sf"/>
</dbReference>
<dbReference type="PROSITE" id="PS50132">
    <property type="entry name" value="RGS"/>
    <property type="match status" value="3"/>
</dbReference>
<evidence type="ECO:0000259" key="2">
    <source>
        <dbReference type="PROSITE" id="PS50132"/>
    </source>
</evidence>
<feature type="domain" description="RGS" evidence="2">
    <location>
        <begin position="1121"/>
        <end position="1227"/>
    </location>
</feature>
<dbReference type="GO" id="GO:0009966">
    <property type="term" value="P:regulation of signal transduction"/>
    <property type="evidence" value="ECO:0007669"/>
    <property type="project" value="InterPro"/>
</dbReference>
<evidence type="ECO:0000313" key="4">
    <source>
        <dbReference type="RefSeq" id="XP_035665841.1"/>
    </source>
</evidence>
<accession>A0A9J7KCY7</accession>
<feature type="compositionally biased region" description="Acidic residues" evidence="1">
    <location>
        <begin position="473"/>
        <end position="492"/>
    </location>
</feature>
<dbReference type="InterPro" id="IPR048073">
    <property type="entry name" value="RGS22_RGS_third"/>
</dbReference>
<dbReference type="InterPro" id="IPR044926">
    <property type="entry name" value="RGS_subdomain_2"/>
</dbReference>
<feature type="region of interest" description="Disordered" evidence="1">
    <location>
        <begin position="689"/>
        <end position="741"/>
    </location>
</feature>
<dbReference type="GeneID" id="118409083"/>
<feature type="domain" description="RGS" evidence="2">
    <location>
        <begin position="770"/>
        <end position="876"/>
    </location>
</feature>
<organism evidence="3 4">
    <name type="scientific">Branchiostoma floridae</name>
    <name type="common">Florida lancelet</name>
    <name type="synonym">Amphioxus</name>
    <dbReference type="NCBI Taxonomy" id="7739"/>
    <lineage>
        <taxon>Eukaryota</taxon>
        <taxon>Metazoa</taxon>
        <taxon>Chordata</taxon>
        <taxon>Cephalochordata</taxon>
        <taxon>Leptocardii</taxon>
        <taxon>Amphioxiformes</taxon>
        <taxon>Branchiostomatidae</taxon>
        <taxon>Branchiostoma</taxon>
    </lineage>
</organism>
<dbReference type="Pfam" id="PF00615">
    <property type="entry name" value="RGS"/>
    <property type="match status" value="3"/>
</dbReference>
<dbReference type="OrthoDB" id="10013157at2759"/>
<evidence type="ECO:0000256" key="1">
    <source>
        <dbReference type="SAM" id="MobiDB-lite"/>
    </source>
</evidence>
<feature type="compositionally biased region" description="Acidic residues" evidence="1">
    <location>
        <begin position="350"/>
        <end position="363"/>
    </location>
</feature>
<dbReference type="GO" id="GO:0005634">
    <property type="term" value="C:nucleus"/>
    <property type="evidence" value="ECO:0000318"/>
    <property type="project" value="GO_Central"/>
</dbReference>
<dbReference type="SMART" id="SM00315">
    <property type="entry name" value="RGS"/>
    <property type="match status" value="2"/>
</dbReference>
<feature type="compositionally biased region" description="Polar residues" evidence="1">
    <location>
        <begin position="1351"/>
        <end position="1362"/>
    </location>
</feature>
<feature type="region of interest" description="Disordered" evidence="1">
    <location>
        <begin position="220"/>
        <end position="254"/>
    </location>
</feature>
<feature type="compositionally biased region" description="Pro residues" evidence="1">
    <location>
        <begin position="1409"/>
        <end position="1420"/>
    </location>
</feature>
<reference evidence="3" key="2">
    <citation type="journal article" date="2020" name="Nat. Ecol. Evol.">
        <title>Deeply conserved synteny resolves early events in vertebrate evolution.</title>
        <authorList>
            <person name="Simakov O."/>
            <person name="Marletaz F."/>
            <person name="Yue J.X."/>
            <person name="O'Connell B."/>
            <person name="Jenkins J."/>
            <person name="Brandt A."/>
            <person name="Calef R."/>
            <person name="Tung C.H."/>
            <person name="Huang T.K."/>
            <person name="Schmutz J."/>
            <person name="Satoh N."/>
            <person name="Yu J.K."/>
            <person name="Putnam N.H."/>
            <person name="Green R.E."/>
            <person name="Rokhsar D.S."/>
        </authorList>
    </citation>
    <scope>NUCLEOTIDE SEQUENCE [LARGE SCALE GENOMIC DNA]</scope>
    <source>
        <strain evidence="3">S238N-H82</strain>
    </source>
</reference>
<feature type="compositionally biased region" description="Basic and acidic residues" evidence="1">
    <location>
        <begin position="1261"/>
        <end position="1282"/>
    </location>
</feature>
<name>A0A9J7KCY7_BRAFL</name>
<proteinExistence type="predicted"/>
<evidence type="ECO:0000313" key="3">
    <source>
        <dbReference type="Proteomes" id="UP000001554"/>
    </source>
</evidence>
<gene>
    <name evidence="4" type="primary">LOC118409083</name>
</gene>
<dbReference type="RefSeq" id="XP_035665841.1">
    <property type="nucleotide sequence ID" value="XM_035809948.1"/>
</dbReference>
<keyword evidence="3" id="KW-1185">Reference proteome</keyword>
<dbReference type="KEGG" id="bfo:118409083"/>
<dbReference type="Gene3D" id="1.10.167.10">
    <property type="entry name" value="Regulator of G-protein Signalling 4, domain 2"/>
    <property type="match status" value="4"/>
</dbReference>
<dbReference type="InterPro" id="IPR042651">
    <property type="entry name" value="Rgs22"/>
</dbReference>
<dbReference type="PANTHER" id="PTHR46583:SF1">
    <property type="entry name" value="REGULATOR OF G-PROTEIN SIGNALING 22"/>
    <property type="match status" value="1"/>
</dbReference>